<reference evidence="4" key="1">
    <citation type="submission" date="2017-02" db="UniProtKB">
        <authorList>
            <consortium name="WormBaseParasite"/>
        </authorList>
    </citation>
    <scope>IDENTIFICATION</scope>
</reference>
<accession>A0A0R3WTR5</accession>
<feature type="region of interest" description="Disordered" evidence="1">
    <location>
        <begin position="1"/>
        <end position="29"/>
    </location>
</feature>
<dbReference type="STRING" id="6205.A0A0R3WTR5"/>
<reference evidence="2 3" key="2">
    <citation type="submission" date="2018-11" db="EMBL/GenBank/DDBJ databases">
        <authorList>
            <consortium name="Pathogen Informatics"/>
        </authorList>
    </citation>
    <scope>NUCLEOTIDE SEQUENCE [LARGE SCALE GENOMIC DNA]</scope>
</reference>
<evidence type="ECO:0000256" key="1">
    <source>
        <dbReference type="SAM" id="MobiDB-lite"/>
    </source>
</evidence>
<dbReference type="EMBL" id="UYWX01003756">
    <property type="protein sequence ID" value="VDM24271.1"/>
    <property type="molecule type" value="Genomic_DNA"/>
</dbReference>
<feature type="compositionally biased region" description="Polar residues" evidence="1">
    <location>
        <begin position="13"/>
        <end position="24"/>
    </location>
</feature>
<name>A0A0R3WTR5_HYDTA</name>
<feature type="compositionally biased region" description="Basic and acidic residues" evidence="1">
    <location>
        <begin position="1"/>
        <end position="11"/>
    </location>
</feature>
<evidence type="ECO:0000313" key="4">
    <source>
        <dbReference type="WBParaSite" id="TTAC_0000415501-mRNA-1"/>
    </source>
</evidence>
<evidence type="ECO:0000313" key="2">
    <source>
        <dbReference type="EMBL" id="VDM24271.1"/>
    </source>
</evidence>
<keyword evidence="3" id="KW-1185">Reference proteome</keyword>
<protein>
    <submittedName>
        <fullName evidence="2 4">Uncharacterized protein</fullName>
    </submittedName>
</protein>
<dbReference type="WBParaSite" id="TTAC_0000415501-mRNA-1">
    <property type="protein sequence ID" value="TTAC_0000415501-mRNA-1"/>
    <property type="gene ID" value="TTAC_0000415501"/>
</dbReference>
<organism evidence="4">
    <name type="scientific">Hydatigena taeniaeformis</name>
    <name type="common">Feline tapeworm</name>
    <name type="synonym">Taenia taeniaeformis</name>
    <dbReference type="NCBI Taxonomy" id="6205"/>
    <lineage>
        <taxon>Eukaryota</taxon>
        <taxon>Metazoa</taxon>
        <taxon>Spiralia</taxon>
        <taxon>Lophotrochozoa</taxon>
        <taxon>Platyhelminthes</taxon>
        <taxon>Cestoda</taxon>
        <taxon>Eucestoda</taxon>
        <taxon>Cyclophyllidea</taxon>
        <taxon>Taeniidae</taxon>
        <taxon>Hydatigera</taxon>
    </lineage>
</organism>
<evidence type="ECO:0000313" key="3">
    <source>
        <dbReference type="Proteomes" id="UP000274429"/>
    </source>
</evidence>
<sequence length="171" mass="18394">MLDPPDHEERCTCSPNAAYNTTNPRLPPYPEPCELQPEARLRPRMPSHSTASGYTAAAINAATASSAALAGLVRLPSTTFALTSWLRGGSEISFLSTKAPRKCYHQPASLRHMPGRAPQPCSMSALRMAASFQSSVCYIPHAQCGRSSASNTVVTTAHLKGQDARGKLWQQ</sequence>
<dbReference type="OrthoDB" id="6287959at2759"/>
<proteinExistence type="predicted"/>
<gene>
    <name evidence="2" type="ORF">TTAC_LOCUS4140</name>
</gene>
<dbReference type="Proteomes" id="UP000274429">
    <property type="component" value="Unassembled WGS sequence"/>
</dbReference>
<dbReference type="AlphaFoldDB" id="A0A0R3WTR5"/>